<dbReference type="PANTHER" id="PTHR30328:SF54">
    <property type="entry name" value="HTH-TYPE TRANSCRIPTIONAL REPRESSOR SCO4008"/>
    <property type="match status" value="1"/>
</dbReference>
<dbReference type="InterPro" id="IPR009057">
    <property type="entry name" value="Homeodomain-like_sf"/>
</dbReference>
<dbReference type="PROSITE" id="PS50977">
    <property type="entry name" value="HTH_TETR_2"/>
    <property type="match status" value="1"/>
</dbReference>
<reference evidence="4" key="2">
    <citation type="journal article" date="2021" name="PeerJ">
        <title>Extensive microbial diversity within the chicken gut microbiome revealed by metagenomics and culture.</title>
        <authorList>
            <person name="Gilroy R."/>
            <person name="Ravi A."/>
            <person name="Getino M."/>
            <person name="Pursley I."/>
            <person name="Horton D.L."/>
            <person name="Alikhan N.F."/>
            <person name="Baker D."/>
            <person name="Gharbi K."/>
            <person name="Hall N."/>
            <person name="Watson M."/>
            <person name="Adriaenssens E.M."/>
            <person name="Foster-Nyarko E."/>
            <person name="Jarju S."/>
            <person name="Secka A."/>
            <person name="Antonio M."/>
            <person name="Oren A."/>
            <person name="Chaudhuri R.R."/>
            <person name="La Ragione R."/>
            <person name="Hildebrand F."/>
            <person name="Pallen M.J."/>
        </authorList>
    </citation>
    <scope>NUCLEOTIDE SEQUENCE</scope>
    <source>
        <strain evidence="4">CHK160-1198</strain>
    </source>
</reference>
<sequence length="184" mass="20969">MDTNTVSSADKILEAATELFAANNYDATSIKEIAKLSGVNSALISYYFGGKKNLYIEVMNKQAAHLLALIDTVKDKDDLNPIQKIHLYTREVVEVQKQRPMQFHLIYRELLSPSGFCSNFVKSRLYRIHQFLYELVAQGIKEGYVKEMTPNYAAFTLESIIVFFFLTQNFVKELGAFDDDSADE</sequence>
<feature type="DNA-binding region" description="H-T-H motif" evidence="2">
    <location>
        <begin position="29"/>
        <end position="48"/>
    </location>
</feature>
<evidence type="ECO:0000256" key="1">
    <source>
        <dbReference type="ARBA" id="ARBA00023125"/>
    </source>
</evidence>
<dbReference type="Gene3D" id="1.10.357.10">
    <property type="entry name" value="Tetracycline Repressor, domain 2"/>
    <property type="match status" value="1"/>
</dbReference>
<evidence type="ECO:0000259" key="3">
    <source>
        <dbReference type="PROSITE" id="PS50977"/>
    </source>
</evidence>
<evidence type="ECO:0000313" key="4">
    <source>
        <dbReference type="EMBL" id="HIU64676.1"/>
    </source>
</evidence>
<dbReference type="InterPro" id="IPR050109">
    <property type="entry name" value="HTH-type_TetR-like_transc_reg"/>
</dbReference>
<evidence type="ECO:0000313" key="5">
    <source>
        <dbReference type="Proteomes" id="UP000824099"/>
    </source>
</evidence>
<gene>
    <name evidence="4" type="ORF">IAB06_06560</name>
</gene>
<dbReference type="GO" id="GO:0003677">
    <property type="term" value="F:DNA binding"/>
    <property type="evidence" value="ECO:0007669"/>
    <property type="project" value="UniProtKB-UniRule"/>
</dbReference>
<dbReference type="SUPFAM" id="SSF46689">
    <property type="entry name" value="Homeodomain-like"/>
    <property type="match status" value="1"/>
</dbReference>
<dbReference type="AlphaFoldDB" id="A0A9D1MQM1"/>
<dbReference type="Pfam" id="PF00440">
    <property type="entry name" value="TetR_N"/>
    <property type="match status" value="1"/>
</dbReference>
<dbReference type="PRINTS" id="PR00455">
    <property type="entry name" value="HTHTETR"/>
</dbReference>
<dbReference type="InterPro" id="IPR036271">
    <property type="entry name" value="Tet_transcr_reg_TetR-rel_C_sf"/>
</dbReference>
<dbReference type="PANTHER" id="PTHR30328">
    <property type="entry name" value="TRANSCRIPTIONAL REPRESSOR"/>
    <property type="match status" value="1"/>
</dbReference>
<dbReference type="SUPFAM" id="SSF48498">
    <property type="entry name" value="Tetracyclin repressor-like, C-terminal domain"/>
    <property type="match status" value="1"/>
</dbReference>
<keyword evidence="1 2" id="KW-0238">DNA-binding</keyword>
<name>A0A9D1MQM1_9FIRM</name>
<dbReference type="GO" id="GO:0006355">
    <property type="term" value="P:regulation of DNA-templated transcription"/>
    <property type="evidence" value="ECO:0007669"/>
    <property type="project" value="UniProtKB-ARBA"/>
</dbReference>
<comment type="caution">
    <text evidence="4">The sequence shown here is derived from an EMBL/GenBank/DDBJ whole genome shotgun (WGS) entry which is preliminary data.</text>
</comment>
<dbReference type="Proteomes" id="UP000824099">
    <property type="component" value="Unassembled WGS sequence"/>
</dbReference>
<dbReference type="InterPro" id="IPR001647">
    <property type="entry name" value="HTH_TetR"/>
</dbReference>
<reference evidence="4" key="1">
    <citation type="submission" date="2020-10" db="EMBL/GenBank/DDBJ databases">
        <authorList>
            <person name="Gilroy R."/>
        </authorList>
    </citation>
    <scope>NUCLEOTIDE SEQUENCE</scope>
    <source>
        <strain evidence="4">CHK160-1198</strain>
    </source>
</reference>
<accession>A0A9D1MQM1</accession>
<feature type="domain" description="HTH tetR-type" evidence="3">
    <location>
        <begin position="6"/>
        <end position="66"/>
    </location>
</feature>
<dbReference type="EMBL" id="DVNI01000107">
    <property type="protein sequence ID" value="HIU64676.1"/>
    <property type="molecule type" value="Genomic_DNA"/>
</dbReference>
<feature type="non-terminal residue" evidence="4">
    <location>
        <position position="184"/>
    </location>
</feature>
<proteinExistence type="predicted"/>
<protein>
    <submittedName>
        <fullName evidence="4">TetR/AcrR family transcriptional regulator</fullName>
    </submittedName>
</protein>
<organism evidence="4 5">
    <name type="scientific">Candidatus Avacidaminococcus intestinavium</name>
    <dbReference type="NCBI Taxonomy" id="2840684"/>
    <lineage>
        <taxon>Bacteria</taxon>
        <taxon>Bacillati</taxon>
        <taxon>Bacillota</taxon>
        <taxon>Negativicutes</taxon>
        <taxon>Acidaminococcales</taxon>
        <taxon>Acidaminococcaceae</taxon>
        <taxon>Acidaminococcaceae incertae sedis</taxon>
        <taxon>Candidatus Avacidaminococcus</taxon>
    </lineage>
</organism>
<evidence type="ECO:0000256" key="2">
    <source>
        <dbReference type="PROSITE-ProRule" id="PRU00335"/>
    </source>
</evidence>